<organism evidence="2 3">
    <name type="scientific">Actinomadura bangladeshensis</name>
    <dbReference type="NCBI Taxonomy" id="453573"/>
    <lineage>
        <taxon>Bacteria</taxon>
        <taxon>Bacillati</taxon>
        <taxon>Actinomycetota</taxon>
        <taxon>Actinomycetes</taxon>
        <taxon>Streptosporangiales</taxon>
        <taxon>Thermomonosporaceae</taxon>
        <taxon>Actinomadura</taxon>
    </lineage>
</organism>
<dbReference type="PANTHER" id="PTHR38600">
    <property type="entry name" value="TRANSCRIPTIONAL REGULATORY PROTEIN"/>
    <property type="match status" value="1"/>
</dbReference>
<dbReference type="PRINTS" id="PR00778">
    <property type="entry name" value="HTHARSR"/>
</dbReference>
<dbReference type="PROSITE" id="PS50987">
    <property type="entry name" value="HTH_ARSR_2"/>
    <property type="match status" value="1"/>
</dbReference>
<evidence type="ECO:0000259" key="1">
    <source>
        <dbReference type="PROSITE" id="PS50987"/>
    </source>
</evidence>
<dbReference type="InterPro" id="IPR036390">
    <property type="entry name" value="WH_DNA-bd_sf"/>
</dbReference>
<dbReference type="EMBL" id="SMJW01000068">
    <property type="protein sequence ID" value="TDC15354.1"/>
    <property type="molecule type" value="Genomic_DNA"/>
</dbReference>
<dbReference type="Proteomes" id="UP000295431">
    <property type="component" value="Unassembled WGS sequence"/>
</dbReference>
<dbReference type="InterPro" id="IPR001845">
    <property type="entry name" value="HTH_ArsR_DNA-bd_dom"/>
</dbReference>
<dbReference type="RefSeq" id="WP_131939821.1">
    <property type="nucleotide sequence ID" value="NZ_BAAAMX010000004.1"/>
</dbReference>
<dbReference type="Gene3D" id="1.10.10.10">
    <property type="entry name" value="Winged helix-like DNA-binding domain superfamily/Winged helix DNA-binding domain"/>
    <property type="match status" value="1"/>
</dbReference>
<dbReference type="CDD" id="cd00090">
    <property type="entry name" value="HTH_ARSR"/>
    <property type="match status" value="1"/>
</dbReference>
<comment type="caution">
    <text evidence="2">The sequence shown here is derived from an EMBL/GenBank/DDBJ whole genome shotgun (WGS) entry which is preliminary data.</text>
</comment>
<dbReference type="SUPFAM" id="SSF46785">
    <property type="entry name" value="Winged helix' DNA-binding domain"/>
    <property type="match status" value="1"/>
</dbReference>
<accession>A0A4R4P1E0</accession>
<gene>
    <name evidence="2" type="ORF">E1284_15695</name>
</gene>
<name>A0A4R4P1E0_9ACTN</name>
<dbReference type="PANTHER" id="PTHR38600:SF1">
    <property type="entry name" value="TRANSCRIPTIONAL REGULATORY PROTEIN"/>
    <property type="match status" value="1"/>
</dbReference>
<dbReference type="InterPro" id="IPR011991">
    <property type="entry name" value="ArsR-like_HTH"/>
</dbReference>
<dbReference type="OrthoDB" id="9806976at2"/>
<dbReference type="Pfam" id="PF01022">
    <property type="entry name" value="HTH_5"/>
    <property type="match status" value="1"/>
</dbReference>
<dbReference type="InterPro" id="IPR036388">
    <property type="entry name" value="WH-like_DNA-bd_sf"/>
</dbReference>
<dbReference type="NCBIfam" id="NF033788">
    <property type="entry name" value="HTH_metalloreg"/>
    <property type="match status" value="1"/>
</dbReference>
<evidence type="ECO:0000313" key="2">
    <source>
        <dbReference type="EMBL" id="TDC15354.1"/>
    </source>
</evidence>
<dbReference type="AlphaFoldDB" id="A0A4R4P1E0"/>
<dbReference type="SMART" id="SM00418">
    <property type="entry name" value="HTH_ARSR"/>
    <property type="match status" value="1"/>
</dbReference>
<feature type="domain" description="HTH arsR-type" evidence="1">
    <location>
        <begin position="1"/>
        <end position="88"/>
    </location>
</feature>
<dbReference type="GO" id="GO:0003700">
    <property type="term" value="F:DNA-binding transcription factor activity"/>
    <property type="evidence" value="ECO:0007669"/>
    <property type="project" value="InterPro"/>
</dbReference>
<protein>
    <submittedName>
        <fullName evidence="2">ArsR family transcriptional regulator</fullName>
    </submittedName>
</protein>
<evidence type="ECO:0000313" key="3">
    <source>
        <dbReference type="Proteomes" id="UP000295431"/>
    </source>
</evidence>
<sequence length="103" mass="11964">MTADLFAALASPVRREITSLLLDGPRPVNDLAAHFAMSRPSVSEHLRVLRDAGLVSERRHGRQRLYRLEAAPLRELSQWLSPYERFWREKLADLRELLDEEDL</sequence>
<keyword evidence="3" id="KW-1185">Reference proteome</keyword>
<proteinExistence type="predicted"/>
<reference evidence="2 3" key="1">
    <citation type="submission" date="2019-03" db="EMBL/GenBank/DDBJ databases">
        <title>Draft genome sequences of novel Actinobacteria.</title>
        <authorList>
            <person name="Sahin N."/>
            <person name="Ay H."/>
            <person name="Saygin H."/>
        </authorList>
    </citation>
    <scope>NUCLEOTIDE SEQUENCE [LARGE SCALE GENOMIC DNA]</scope>
    <source>
        <strain evidence="2 3">DSM 45347</strain>
    </source>
</reference>